<dbReference type="InterPro" id="IPR023023">
    <property type="entry name" value="dNTPase_2"/>
</dbReference>
<dbReference type="KEGG" id="fes:HER31_04130"/>
<dbReference type="NCBIfam" id="NF041026">
    <property type="entry name" value="antiphage_dGTPase"/>
    <property type="match status" value="1"/>
</dbReference>
<dbReference type="InterPro" id="IPR050135">
    <property type="entry name" value="dGTPase-like"/>
</dbReference>
<dbReference type="PANTHER" id="PTHR11373">
    <property type="entry name" value="DEOXYNUCLEOSIDE TRIPHOSPHATE TRIPHOSPHOHYDROLASE"/>
    <property type="match status" value="1"/>
</dbReference>
<gene>
    <name evidence="5" type="ORF">HER31_04130</name>
</gene>
<dbReference type="GO" id="GO:0008832">
    <property type="term" value="F:dGTPase activity"/>
    <property type="evidence" value="ECO:0007669"/>
    <property type="project" value="TreeGrafter"/>
</dbReference>
<evidence type="ECO:0000313" key="5">
    <source>
        <dbReference type="EMBL" id="QIZ76150.1"/>
    </source>
</evidence>
<dbReference type="SUPFAM" id="SSF109604">
    <property type="entry name" value="HD-domain/PDEase-like"/>
    <property type="match status" value="1"/>
</dbReference>
<dbReference type="Proteomes" id="UP000501602">
    <property type="component" value="Chromosome"/>
</dbReference>
<name>A0A6H1UC42_9GAMM</name>
<feature type="region of interest" description="Disordered" evidence="3">
    <location>
        <begin position="1"/>
        <end position="28"/>
    </location>
</feature>
<dbReference type="InterPro" id="IPR003607">
    <property type="entry name" value="HD/PDEase_dom"/>
</dbReference>
<feature type="domain" description="HD" evidence="4">
    <location>
        <begin position="61"/>
        <end position="252"/>
    </location>
</feature>
<dbReference type="AlphaFoldDB" id="A0A6H1UC42"/>
<evidence type="ECO:0000256" key="3">
    <source>
        <dbReference type="SAM" id="MobiDB-lite"/>
    </source>
</evidence>
<dbReference type="NCBIfam" id="TIGR01353">
    <property type="entry name" value="dGTP_triPase"/>
    <property type="match status" value="1"/>
</dbReference>
<dbReference type="SMART" id="SM00471">
    <property type="entry name" value="HDc"/>
    <property type="match status" value="1"/>
</dbReference>
<accession>A0A6H1UC42</accession>
<evidence type="ECO:0000259" key="4">
    <source>
        <dbReference type="PROSITE" id="PS51831"/>
    </source>
</evidence>
<dbReference type="InterPro" id="IPR026875">
    <property type="entry name" value="PHydrolase_assoc_dom"/>
</dbReference>
<evidence type="ECO:0000256" key="2">
    <source>
        <dbReference type="HAMAP-Rule" id="MF_01212"/>
    </source>
</evidence>
<dbReference type="InterPro" id="IPR006261">
    <property type="entry name" value="dGTPase"/>
</dbReference>
<dbReference type="EMBL" id="CP051180">
    <property type="protein sequence ID" value="QIZ76150.1"/>
    <property type="molecule type" value="Genomic_DNA"/>
</dbReference>
<proteinExistence type="inferred from homology"/>
<dbReference type="GO" id="GO:0006203">
    <property type="term" value="P:dGTP catabolic process"/>
    <property type="evidence" value="ECO:0007669"/>
    <property type="project" value="TreeGrafter"/>
</dbReference>
<dbReference type="Gene3D" id="1.10.3210.10">
    <property type="entry name" value="Hypothetical protein af1432"/>
    <property type="match status" value="2"/>
</dbReference>
<protein>
    <recommendedName>
        <fullName evidence="2">Deoxyguanosinetriphosphate triphosphohydrolase-like protein</fullName>
    </recommendedName>
</protein>
<dbReference type="Pfam" id="PF01966">
    <property type="entry name" value="HD"/>
    <property type="match status" value="1"/>
</dbReference>
<dbReference type="RefSeq" id="WP_168659410.1">
    <property type="nucleotide sequence ID" value="NZ_CP051180.1"/>
</dbReference>
<feature type="compositionally biased region" description="Polar residues" evidence="3">
    <location>
        <begin position="1"/>
        <end position="22"/>
    </location>
</feature>
<dbReference type="CDD" id="cd00077">
    <property type="entry name" value="HDc"/>
    <property type="match status" value="1"/>
</dbReference>
<dbReference type="Pfam" id="PF13286">
    <property type="entry name" value="HD_assoc"/>
    <property type="match status" value="1"/>
</dbReference>
<organism evidence="5 6">
    <name type="scientific">Ferrimonas lipolytica</name>
    <dbReference type="NCBI Taxonomy" id="2724191"/>
    <lineage>
        <taxon>Bacteria</taxon>
        <taxon>Pseudomonadati</taxon>
        <taxon>Pseudomonadota</taxon>
        <taxon>Gammaproteobacteria</taxon>
        <taxon>Alteromonadales</taxon>
        <taxon>Ferrimonadaceae</taxon>
        <taxon>Ferrimonas</taxon>
    </lineage>
</organism>
<evidence type="ECO:0000313" key="6">
    <source>
        <dbReference type="Proteomes" id="UP000501602"/>
    </source>
</evidence>
<sequence>MTEISSQWLQRRLSGNSTTQQDQRSRFQRDKARVLHSAAFRRLQSKTQVLGIGLNDFYRTRLTHSIESAQIGSGINAQLRHHYPKLAFLFDDQLIEALCLAHDIGHPPFGHGGEVALNYMMRQHGGFEGNGQTFRILATLEPYTEHHGMNLTRRTLLGVLKYPVRYSDVVQRQLPNDISVGGFLNADSWHPPKCIFDQDNDILSWVLAPLSSSDRSLFATLKQQPRAEEHGRCGFKSLDCSIMELADDIAYSVHDLEDSIVLGIITQAQWQQQVVEPLSQADSPYSAEQFNDLTKQLFSPDNFRRKKAIGALVNGFVTAISVQQNQQFAEPLLSYNAVLPRQHHALLSLLKQFVFRNVIRLPEVQRLEFKGQHIVMALFSAFASEPERLLPSGTQQKWRQAQQNDGSGYRVLSDYLSGMTDEFAARLHDDLFAGRFSYSEIRNRE</sequence>
<evidence type="ECO:0000256" key="1">
    <source>
        <dbReference type="ARBA" id="ARBA00022801"/>
    </source>
</evidence>
<reference evidence="5 6" key="1">
    <citation type="submission" date="2020-04" db="EMBL/GenBank/DDBJ databases">
        <title>Ferrimonas sp. S7 isolated from sea water.</title>
        <authorList>
            <person name="Bae S.S."/>
            <person name="Baek K."/>
        </authorList>
    </citation>
    <scope>NUCLEOTIDE SEQUENCE [LARGE SCALE GENOMIC DNA]</scope>
    <source>
        <strain evidence="5 6">S7</strain>
    </source>
</reference>
<dbReference type="PANTHER" id="PTHR11373:SF40">
    <property type="entry name" value="DEOXYGUANOSINETRIPHOSPHATE TRIPHOSPHOHYDROLASE-LIKE PROTEIN 2"/>
    <property type="match status" value="1"/>
</dbReference>
<dbReference type="InterPro" id="IPR006674">
    <property type="entry name" value="HD_domain"/>
</dbReference>
<dbReference type="PROSITE" id="PS51831">
    <property type="entry name" value="HD"/>
    <property type="match status" value="1"/>
</dbReference>
<keyword evidence="1 2" id="KW-0378">Hydrolase</keyword>
<keyword evidence="6" id="KW-1185">Reference proteome</keyword>
<comment type="similarity">
    <text evidence="2">Belongs to the dGTPase family. Type 2 subfamily.</text>
</comment>
<dbReference type="NCBIfam" id="NF003701">
    <property type="entry name" value="PRK05318.1"/>
    <property type="match status" value="1"/>
</dbReference>
<dbReference type="HAMAP" id="MF_01212">
    <property type="entry name" value="dGTPase_type2"/>
    <property type="match status" value="1"/>
</dbReference>